<organism evidence="2 3">
    <name type="scientific">Piptocephalis cylindrospora</name>
    <dbReference type="NCBI Taxonomy" id="1907219"/>
    <lineage>
        <taxon>Eukaryota</taxon>
        <taxon>Fungi</taxon>
        <taxon>Fungi incertae sedis</taxon>
        <taxon>Zoopagomycota</taxon>
        <taxon>Zoopagomycotina</taxon>
        <taxon>Zoopagomycetes</taxon>
        <taxon>Zoopagales</taxon>
        <taxon>Piptocephalidaceae</taxon>
        <taxon>Piptocephalis</taxon>
    </lineage>
</organism>
<name>A0A4P9Y4J6_9FUNG</name>
<dbReference type="GO" id="GO:0017056">
    <property type="term" value="F:structural constituent of nuclear pore"/>
    <property type="evidence" value="ECO:0007669"/>
    <property type="project" value="TreeGrafter"/>
</dbReference>
<accession>A0A4P9Y4J6</accession>
<dbReference type="GO" id="GO:0005643">
    <property type="term" value="C:nuclear pore"/>
    <property type="evidence" value="ECO:0007669"/>
    <property type="project" value="UniProtKB-ARBA"/>
</dbReference>
<feature type="region of interest" description="Disordered" evidence="1">
    <location>
        <begin position="1235"/>
        <end position="1256"/>
    </location>
</feature>
<reference evidence="3" key="1">
    <citation type="journal article" date="2018" name="Nat. Microbiol.">
        <title>Leveraging single-cell genomics to expand the fungal tree of life.</title>
        <authorList>
            <person name="Ahrendt S.R."/>
            <person name="Quandt C.A."/>
            <person name="Ciobanu D."/>
            <person name="Clum A."/>
            <person name="Salamov A."/>
            <person name="Andreopoulos B."/>
            <person name="Cheng J.F."/>
            <person name="Woyke T."/>
            <person name="Pelin A."/>
            <person name="Henrissat B."/>
            <person name="Reynolds N.K."/>
            <person name="Benny G.L."/>
            <person name="Smith M.E."/>
            <person name="James T.Y."/>
            <person name="Grigoriev I.V."/>
        </authorList>
    </citation>
    <scope>NUCLEOTIDE SEQUENCE [LARGE SCALE GENOMIC DNA]</scope>
</reference>
<dbReference type="PANTHER" id="PTHR21286">
    <property type="entry name" value="NUCLEAR PORE COMPLEX PROTEIN NUP160"/>
    <property type="match status" value="1"/>
</dbReference>
<dbReference type="InterPro" id="IPR021717">
    <property type="entry name" value="Nucleoporin_Nup160"/>
</dbReference>
<protein>
    <submittedName>
        <fullName evidence="2">Uncharacterized protein</fullName>
    </submittedName>
</protein>
<feature type="compositionally biased region" description="Acidic residues" evidence="1">
    <location>
        <begin position="1350"/>
        <end position="1376"/>
    </location>
</feature>
<dbReference type="PANTHER" id="PTHR21286:SF0">
    <property type="entry name" value="NUCLEAR PORE COMPLEX PROTEIN NUP160"/>
    <property type="match status" value="1"/>
</dbReference>
<dbReference type="EMBL" id="KZ988117">
    <property type="protein sequence ID" value="RKP13071.1"/>
    <property type="molecule type" value="Genomic_DNA"/>
</dbReference>
<feature type="compositionally biased region" description="Acidic residues" evidence="1">
    <location>
        <begin position="693"/>
        <end position="702"/>
    </location>
</feature>
<evidence type="ECO:0000313" key="2">
    <source>
        <dbReference type="EMBL" id="RKP13071.1"/>
    </source>
</evidence>
<dbReference type="Proteomes" id="UP000267251">
    <property type="component" value="Unassembled WGS sequence"/>
</dbReference>
<proteinExistence type="predicted"/>
<gene>
    <name evidence="2" type="ORF">BJ684DRAFT_20418</name>
</gene>
<evidence type="ECO:0000256" key="1">
    <source>
        <dbReference type="SAM" id="MobiDB-lite"/>
    </source>
</evidence>
<evidence type="ECO:0000313" key="3">
    <source>
        <dbReference type="Proteomes" id="UP000267251"/>
    </source>
</evidence>
<sequence>MFVEEIPVYGSIRGKPWSFPAWTEVTIPLDDLDIASSASTSSAFPSTHIPSPPPLSGSFVSMGSPPAVRPAALVSFSKRRWAAHVIVDPSNDCALFLRFLPLPGGGFFSGSGHNPIHLIFDSSILPGLNVLEGVVGTSHPRPIFYLIVLTADGTIHQIPLDVPNGLRPLSHISYRLGTRMNHSSYQSRVPTFLHTLPRPGNVLVACTDGAILAASLPLPVPGMVEAVDDFTESLVNPTTIASSTSATSSSLLKRVFGFGSPSSSPAPGNWGGPSVMQDPRAPVTWAPEAPIDLLSFRLRKTQATVVFALRRDGLLQAHHLDRSALLMSTSPANWSYFQSADLISEIPLENTVAAAQWWRRALILNKGARLDEEVEAEVWMWTPRRIIVLQVHVGVNGTQLDVNLGSPVLPAFPLALLEGEKSALVLQNPQAPVERGGWLADLAFGGLATEVRQLWLLTTSGALWSLREDGAGPWTLVEKAVDVDEEDEGEGGGKRGLSVGFKPVPLPEGIGISHGPMTLKSFRALLDREVGLREYLLKRINLSHPIMEDAGTGELLINDQQQDETAAWKLLITTMLCLVEDCERPGLALANLDLSNGSLGQVCTLRPSSIGLLQPVRPLDLWPEEGESEAAKDEELDAWYRVLQAVRSTMLDSFGLARVEAYLWSPASIKKCTPASILEEVWQRSMDPGSGSESEDEEDEEEKERAASENAYLAQQKAQALLRMVRRIPNPGQSLSRLLESLDMNRFHYHIFSAVWRPTGDIGEEGVSWTWRLQEQRLRQAVDQQYRIVRDLLLLLATLAATHPPGMPEGRGRQGWIQDLICQAGQVMHLYEEVRWWRWMGRTSCIDSSEPGKGAIPASAKKDEILDGIQQQLGGIHLARTDTEISLMHPLSQEQNTPGSRVAPEGIRTLLGLWYRWFWGSARFEGAMGDWHARVGPFLEDLARTGRLSLAQNSLGLLPSSVVNGVRRAMVEIALESGNWDEVIQEAIRAGVSDVEGRQDRVNYYNDLVDRLEELGRWPEAADLLREALYTLQELADDVHVTLDVHGKVVVTRFRLFQGLLRMRRYQEASMLIPASGTALEDPSQEDGEAAEGRRMLDLLITHVCEAQQGRKLGQLAFAELQPMVTRILTDKSSISLTAGRSNACYRKILFTYCLGFGEYRAAARSMLTMSHIIEEDDYRKGRKVQTVEEEEEERETEVRKLEEVKNGYLASLYALYMLQGNGTGTWVDLAPRAGSDQERAQGKRRRLGTGRKGSGAQDVGIYRLTDVRRDYRRARLNAKLARMYPKLMLSTDATKDARFTLEILIRVGWFTEGIALAKSYGWGLEEIFEELTRRCLALSRHTYAKQDVPMEEDADDGAFGVDEGDDTEEEEEEEEKIDHLLGLESEGEEGDSYEEESEWSFSFQARSDHAEGLGEEDGEEEEAVEALDRWIQEDFTTCRMHGPSLKRAWDLLQHLLLREDPSTKSATGHPCWNSVLRALEAVGIAEGGVVEGLEAIIPPWLLTGLRRCVPDALIRQALEAGRAEEAVRHTLYILREADSTVAGKETNGEVTLSYSLVDAVLQVAGELRETEERLTSDRPKGRYGLDGEDKVLQGALMGSAGRWMELDGQLRALINRRLVRAKQSTDAQRMHE</sequence>
<feature type="region of interest" description="Disordered" evidence="1">
    <location>
        <begin position="1348"/>
        <end position="1378"/>
    </location>
</feature>
<keyword evidence="3" id="KW-1185">Reference proteome</keyword>
<feature type="region of interest" description="Disordered" evidence="1">
    <location>
        <begin position="683"/>
        <end position="709"/>
    </location>
</feature>
<dbReference type="OrthoDB" id="67716at2759"/>